<gene>
    <name evidence="1" type="ORF">RPERSI_LOCUS19499</name>
</gene>
<comment type="caution">
    <text evidence="1">The sequence shown here is derived from an EMBL/GenBank/DDBJ whole genome shotgun (WGS) entry which is preliminary data.</text>
</comment>
<accession>A0ACA9RHL4</accession>
<dbReference type="Proteomes" id="UP000789920">
    <property type="component" value="Unassembled WGS sequence"/>
</dbReference>
<evidence type="ECO:0000313" key="1">
    <source>
        <dbReference type="EMBL" id="CAG8792987.1"/>
    </source>
</evidence>
<feature type="non-terminal residue" evidence="1">
    <location>
        <position position="1"/>
    </location>
</feature>
<protein>
    <submittedName>
        <fullName evidence="1">32192_t:CDS:1</fullName>
    </submittedName>
</protein>
<evidence type="ECO:0000313" key="2">
    <source>
        <dbReference type="Proteomes" id="UP000789920"/>
    </source>
</evidence>
<reference evidence="1" key="1">
    <citation type="submission" date="2021-06" db="EMBL/GenBank/DDBJ databases">
        <authorList>
            <person name="Kallberg Y."/>
            <person name="Tangrot J."/>
            <person name="Rosling A."/>
        </authorList>
    </citation>
    <scope>NUCLEOTIDE SEQUENCE</scope>
    <source>
        <strain evidence="1">MA461A</strain>
    </source>
</reference>
<sequence length="91" mass="10590">EVFKGFILDKCQAYYLQNPSSSGNSLASEELASEELLQYISYLQSQFDENIDVYKWWKISKHEFPGLATLARKYLPLVSNYEMQSNNLKNL</sequence>
<proteinExistence type="predicted"/>
<name>A0ACA9RHL4_9GLOM</name>
<keyword evidence="2" id="KW-1185">Reference proteome</keyword>
<organism evidence="1 2">
    <name type="scientific">Racocetra persica</name>
    <dbReference type="NCBI Taxonomy" id="160502"/>
    <lineage>
        <taxon>Eukaryota</taxon>
        <taxon>Fungi</taxon>
        <taxon>Fungi incertae sedis</taxon>
        <taxon>Mucoromycota</taxon>
        <taxon>Glomeromycotina</taxon>
        <taxon>Glomeromycetes</taxon>
        <taxon>Diversisporales</taxon>
        <taxon>Gigasporaceae</taxon>
        <taxon>Racocetra</taxon>
    </lineage>
</organism>
<dbReference type="EMBL" id="CAJVQC010053504">
    <property type="protein sequence ID" value="CAG8792987.1"/>
    <property type="molecule type" value="Genomic_DNA"/>
</dbReference>